<dbReference type="EMBL" id="FWYD01000055">
    <property type="protein sequence ID" value="SMD14200.1"/>
    <property type="molecule type" value="Genomic_DNA"/>
</dbReference>
<proteinExistence type="predicted"/>
<sequence length="81" mass="9227">MDFPDAWKGELRDVVAFLQPGDLPGPAGETYLAWRRAAEWPVSIKALGRALPTFEPGQIAKWLDAGRGLRSVARQWCWRRY</sequence>
<organism evidence="1 2">
    <name type="scientific">Primorskyibacter flagellatus</name>
    <dbReference type="NCBI Taxonomy" id="1387277"/>
    <lineage>
        <taxon>Bacteria</taxon>
        <taxon>Pseudomonadati</taxon>
        <taxon>Pseudomonadota</taxon>
        <taxon>Alphaproteobacteria</taxon>
        <taxon>Rhodobacterales</taxon>
        <taxon>Roseobacteraceae</taxon>
        <taxon>Primorskyibacter</taxon>
    </lineage>
</organism>
<gene>
    <name evidence="1" type="ORF">SAMN06295998_1553</name>
</gene>
<dbReference type="Pfam" id="PF07183">
    <property type="entry name" value="DUF1403"/>
    <property type="match status" value="1"/>
</dbReference>
<evidence type="ECO:0000313" key="1">
    <source>
        <dbReference type="EMBL" id="SMD14200.1"/>
    </source>
</evidence>
<dbReference type="Proteomes" id="UP000192330">
    <property type="component" value="Unassembled WGS sequence"/>
</dbReference>
<dbReference type="InterPro" id="IPR009843">
    <property type="entry name" value="DUF1403"/>
</dbReference>
<accession>A0A1W2EX49</accession>
<dbReference type="AlphaFoldDB" id="A0A1W2EX49"/>
<protein>
    <submittedName>
        <fullName evidence="1">Uncharacterized protein</fullName>
    </submittedName>
</protein>
<dbReference type="STRING" id="1387277.SAMN06295998_1553"/>
<name>A0A1W2EX49_9RHOB</name>
<reference evidence="1 2" key="1">
    <citation type="submission" date="2017-04" db="EMBL/GenBank/DDBJ databases">
        <authorList>
            <person name="Afonso C.L."/>
            <person name="Miller P.J."/>
            <person name="Scott M.A."/>
            <person name="Spackman E."/>
            <person name="Goraichik I."/>
            <person name="Dimitrov K.M."/>
            <person name="Suarez D.L."/>
            <person name="Swayne D.E."/>
        </authorList>
    </citation>
    <scope>NUCLEOTIDE SEQUENCE [LARGE SCALE GENOMIC DNA]</scope>
    <source>
        <strain evidence="1 2">CGMCC 1.12644</strain>
    </source>
</reference>
<keyword evidence="2" id="KW-1185">Reference proteome</keyword>
<evidence type="ECO:0000313" key="2">
    <source>
        <dbReference type="Proteomes" id="UP000192330"/>
    </source>
</evidence>